<dbReference type="PANTHER" id="PTHR30204:SF69">
    <property type="entry name" value="MERR-FAMILY TRANSCRIPTIONAL REGULATOR"/>
    <property type="match status" value="1"/>
</dbReference>
<dbReference type="GO" id="GO:0003700">
    <property type="term" value="F:DNA-binding transcription factor activity"/>
    <property type="evidence" value="ECO:0007669"/>
    <property type="project" value="InterPro"/>
</dbReference>
<evidence type="ECO:0000256" key="4">
    <source>
        <dbReference type="ARBA" id="ARBA00023163"/>
    </source>
</evidence>
<dbReference type="Pfam" id="PF13411">
    <property type="entry name" value="MerR_1"/>
    <property type="match status" value="1"/>
</dbReference>
<dbReference type="SUPFAM" id="SSF46955">
    <property type="entry name" value="Putative DNA-binding domain"/>
    <property type="match status" value="1"/>
</dbReference>
<dbReference type="SMART" id="SM00422">
    <property type="entry name" value="HTH_MERR"/>
    <property type="match status" value="1"/>
</dbReference>
<keyword evidence="7" id="KW-1185">Reference proteome</keyword>
<keyword evidence="4" id="KW-0804">Transcription</keyword>
<sequence length="333" mass="36467">MGNLRVSPPKRETKVDTVRRYRSGEAAKLADMPAATLRIWEQRYGVVSPPTSASGQRLYSDVDVHRLRTIKALVNRGHAISSIAHLDGDQLRHLASAGSNPALSDAPMRATNLFIVGFGESVTLDMPKGVNAVRLESIHEIPSADGDESAETCVVIRVEALHEDVVLAIVSAAQRLLCDDVLVVYSFGTTRAAELARLEGINLKRAPNALLHANDLLAEYLQSLHRRDSGSAGRERIWRRTPRRFDNDTLTSVVSRSTTIACECPKHLAELVLQIAAFERYSDECQSRSPADALLHRHLGDAANKAVAMFEDALAAVAEHEGWSMPAITRGER</sequence>
<dbReference type="Gene3D" id="1.10.1660.10">
    <property type="match status" value="1"/>
</dbReference>
<dbReference type="CDD" id="cd01104">
    <property type="entry name" value="HTH_MlrA-CarA"/>
    <property type="match status" value="1"/>
</dbReference>
<dbReference type="EMBL" id="CABPSH010000013">
    <property type="protein sequence ID" value="VVE37853.1"/>
    <property type="molecule type" value="Genomic_DNA"/>
</dbReference>
<keyword evidence="1" id="KW-0678">Repressor</keyword>
<evidence type="ECO:0000256" key="2">
    <source>
        <dbReference type="ARBA" id="ARBA00023015"/>
    </source>
</evidence>
<keyword evidence="3" id="KW-0238">DNA-binding</keyword>
<feature type="domain" description="HTH merR-type" evidence="5">
    <location>
        <begin position="20"/>
        <end position="89"/>
    </location>
</feature>
<name>A0A5E4XNP3_9BURK</name>
<dbReference type="InterPro" id="IPR047057">
    <property type="entry name" value="MerR_fam"/>
</dbReference>
<gene>
    <name evidence="6" type="primary">mlrA</name>
    <name evidence="6" type="ORF">PEP31012_04022</name>
</gene>
<evidence type="ECO:0000259" key="5">
    <source>
        <dbReference type="PROSITE" id="PS50937"/>
    </source>
</evidence>
<accession>A0A5E4XNP3</accession>
<proteinExistence type="predicted"/>
<protein>
    <submittedName>
        <fullName evidence="6">HTH-type transcriptional regulator MlrA</fullName>
    </submittedName>
</protein>
<reference evidence="6 7" key="1">
    <citation type="submission" date="2019-08" db="EMBL/GenBank/DDBJ databases">
        <authorList>
            <person name="Peeters C."/>
        </authorList>
    </citation>
    <scope>NUCLEOTIDE SEQUENCE [LARGE SCALE GENOMIC DNA]</scope>
    <source>
        <strain evidence="6 7">LMG 31012</strain>
    </source>
</reference>
<evidence type="ECO:0000256" key="1">
    <source>
        <dbReference type="ARBA" id="ARBA00022491"/>
    </source>
</evidence>
<evidence type="ECO:0000256" key="3">
    <source>
        <dbReference type="ARBA" id="ARBA00023125"/>
    </source>
</evidence>
<evidence type="ECO:0000313" key="7">
    <source>
        <dbReference type="Proteomes" id="UP000400981"/>
    </source>
</evidence>
<dbReference type="Proteomes" id="UP000400981">
    <property type="component" value="Unassembled WGS sequence"/>
</dbReference>
<dbReference type="GO" id="GO:0003677">
    <property type="term" value="F:DNA binding"/>
    <property type="evidence" value="ECO:0007669"/>
    <property type="project" value="UniProtKB-KW"/>
</dbReference>
<evidence type="ECO:0000313" key="6">
    <source>
        <dbReference type="EMBL" id="VVE37853.1"/>
    </source>
</evidence>
<dbReference type="PROSITE" id="PS50937">
    <property type="entry name" value="HTH_MERR_2"/>
    <property type="match status" value="1"/>
</dbReference>
<keyword evidence="2" id="KW-0805">Transcription regulation</keyword>
<dbReference type="InterPro" id="IPR009061">
    <property type="entry name" value="DNA-bd_dom_put_sf"/>
</dbReference>
<organism evidence="6 7">
    <name type="scientific">Pandoraea eparura</name>
    <dbReference type="NCBI Taxonomy" id="2508291"/>
    <lineage>
        <taxon>Bacteria</taxon>
        <taxon>Pseudomonadati</taxon>
        <taxon>Pseudomonadota</taxon>
        <taxon>Betaproteobacteria</taxon>
        <taxon>Burkholderiales</taxon>
        <taxon>Burkholderiaceae</taxon>
        <taxon>Pandoraea</taxon>
    </lineage>
</organism>
<dbReference type="PANTHER" id="PTHR30204">
    <property type="entry name" value="REDOX-CYCLING DRUG-SENSING TRANSCRIPTIONAL ACTIVATOR SOXR"/>
    <property type="match status" value="1"/>
</dbReference>
<dbReference type="AlphaFoldDB" id="A0A5E4XNP3"/>
<dbReference type="InterPro" id="IPR000551">
    <property type="entry name" value="MerR-type_HTH_dom"/>
</dbReference>